<feature type="transmembrane region" description="Helical" evidence="1">
    <location>
        <begin position="210"/>
        <end position="233"/>
    </location>
</feature>
<keyword evidence="4" id="KW-1185">Reference proteome</keyword>
<dbReference type="AlphaFoldDB" id="A0A6A5VGD4"/>
<protein>
    <recommendedName>
        <fullName evidence="5">Integral membrane protein-like protein</fullName>
    </recommendedName>
</protein>
<organism evidence="3 4">
    <name type="scientific">Bimuria novae-zelandiae CBS 107.79</name>
    <dbReference type="NCBI Taxonomy" id="1447943"/>
    <lineage>
        <taxon>Eukaryota</taxon>
        <taxon>Fungi</taxon>
        <taxon>Dikarya</taxon>
        <taxon>Ascomycota</taxon>
        <taxon>Pezizomycotina</taxon>
        <taxon>Dothideomycetes</taxon>
        <taxon>Pleosporomycetidae</taxon>
        <taxon>Pleosporales</taxon>
        <taxon>Massarineae</taxon>
        <taxon>Didymosphaeriaceae</taxon>
        <taxon>Bimuria</taxon>
    </lineage>
</organism>
<dbReference type="GO" id="GO:0005886">
    <property type="term" value="C:plasma membrane"/>
    <property type="evidence" value="ECO:0007669"/>
    <property type="project" value="InterPro"/>
</dbReference>
<evidence type="ECO:0000313" key="4">
    <source>
        <dbReference type="Proteomes" id="UP000800036"/>
    </source>
</evidence>
<accession>A0A6A5VGD4</accession>
<dbReference type="InterPro" id="IPR009571">
    <property type="entry name" value="SUR7/Rim9-like_fungi"/>
</dbReference>
<dbReference type="PANTHER" id="PTHR28019:SF7">
    <property type="entry name" value="SUR7 PROTEIN"/>
    <property type="match status" value="1"/>
</dbReference>
<name>A0A6A5VGD4_9PLEO</name>
<evidence type="ECO:0000256" key="2">
    <source>
        <dbReference type="SAM" id="SignalP"/>
    </source>
</evidence>
<dbReference type="GO" id="GO:0051285">
    <property type="term" value="C:cell cortex of cell tip"/>
    <property type="evidence" value="ECO:0007669"/>
    <property type="project" value="TreeGrafter"/>
</dbReference>
<dbReference type="Pfam" id="PF06687">
    <property type="entry name" value="SUR7"/>
    <property type="match status" value="1"/>
</dbReference>
<keyword evidence="1" id="KW-1133">Transmembrane helix</keyword>
<dbReference type="OrthoDB" id="4159154at2759"/>
<keyword evidence="1" id="KW-0472">Membrane</keyword>
<feature type="transmembrane region" description="Helical" evidence="1">
    <location>
        <begin position="257"/>
        <end position="277"/>
    </location>
</feature>
<sequence length="294" mass="31380">MRPIALIPALLSAAALVLAFLCLFAGHKKNFMEDYHILSLNVSRLGEGLVEGTIGQDEGTLGSLWDLVPDSIQDDVGEAAGAVADKLGIEDFYSAHLLDYCYGQFTPAEAPNATLDASDISRNVTGCSNSTAMFWFNPTEILERALNNSGVDVTLSDLKWPQDIQRGLDALRLVSVTAFVLYCIAIGLIFLSFLAALVAVFAAGRLSACVNLLVGILSFLAIGLASALVTAVIEKGADVINKHGSDIGVRADKGKKFMAITWVATALMFVTLLLWVVELCVGRKRKGTYAAKHG</sequence>
<dbReference type="InterPro" id="IPR052413">
    <property type="entry name" value="SUR7_domain"/>
</dbReference>
<dbReference type="Proteomes" id="UP000800036">
    <property type="component" value="Unassembled WGS sequence"/>
</dbReference>
<evidence type="ECO:0008006" key="5">
    <source>
        <dbReference type="Google" id="ProtNLM"/>
    </source>
</evidence>
<dbReference type="EMBL" id="ML976669">
    <property type="protein sequence ID" value="KAF1975788.1"/>
    <property type="molecule type" value="Genomic_DNA"/>
</dbReference>
<reference evidence="3" key="1">
    <citation type="journal article" date="2020" name="Stud. Mycol.">
        <title>101 Dothideomycetes genomes: a test case for predicting lifestyles and emergence of pathogens.</title>
        <authorList>
            <person name="Haridas S."/>
            <person name="Albert R."/>
            <person name="Binder M."/>
            <person name="Bloem J."/>
            <person name="Labutti K."/>
            <person name="Salamov A."/>
            <person name="Andreopoulos B."/>
            <person name="Baker S."/>
            <person name="Barry K."/>
            <person name="Bills G."/>
            <person name="Bluhm B."/>
            <person name="Cannon C."/>
            <person name="Castanera R."/>
            <person name="Culley D."/>
            <person name="Daum C."/>
            <person name="Ezra D."/>
            <person name="Gonzalez J."/>
            <person name="Henrissat B."/>
            <person name="Kuo A."/>
            <person name="Liang C."/>
            <person name="Lipzen A."/>
            <person name="Lutzoni F."/>
            <person name="Magnuson J."/>
            <person name="Mondo S."/>
            <person name="Nolan M."/>
            <person name="Ohm R."/>
            <person name="Pangilinan J."/>
            <person name="Park H.-J."/>
            <person name="Ramirez L."/>
            <person name="Alfaro M."/>
            <person name="Sun H."/>
            <person name="Tritt A."/>
            <person name="Yoshinaga Y."/>
            <person name="Zwiers L.-H."/>
            <person name="Turgeon B."/>
            <person name="Goodwin S."/>
            <person name="Spatafora J."/>
            <person name="Crous P."/>
            <person name="Grigoriev I."/>
        </authorList>
    </citation>
    <scope>NUCLEOTIDE SEQUENCE</scope>
    <source>
        <strain evidence="3">CBS 107.79</strain>
    </source>
</reference>
<feature type="signal peptide" evidence="2">
    <location>
        <begin position="1"/>
        <end position="19"/>
    </location>
</feature>
<feature type="transmembrane region" description="Helical" evidence="1">
    <location>
        <begin position="179"/>
        <end position="203"/>
    </location>
</feature>
<gene>
    <name evidence="3" type="ORF">BU23DRAFT_579007</name>
</gene>
<keyword evidence="1" id="KW-0812">Transmembrane</keyword>
<dbReference type="GO" id="GO:0031505">
    <property type="term" value="P:fungal-type cell wall organization"/>
    <property type="evidence" value="ECO:0007669"/>
    <property type="project" value="TreeGrafter"/>
</dbReference>
<evidence type="ECO:0000256" key="1">
    <source>
        <dbReference type="SAM" id="Phobius"/>
    </source>
</evidence>
<keyword evidence="2" id="KW-0732">Signal</keyword>
<proteinExistence type="predicted"/>
<dbReference type="PANTHER" id="PTHR28019">
    <property type="entry name" value="CELL MEMBRANE PROTEIN YLR413W-RELATED"/>
    <property type="match status" value="1"/>
</dbReference>
<feature type="chain" id="PRO_5025359579" description="Integral membrane protein-like protein" evidence="2">
    <location>
        <begin position="20"/>
        <end position="294"/>
    </location>
</feature>
<evidence type="ECO:0000313" key="3">
    <source>
        <dbReference type="EMBL" id="KAF1975788.1"/>
    </source>
</evidence>